<evidence type="ECO:0000256" key="1">
    <source>
        <dbReference type="ARBA" id="ARBA00023157"/>
    </source>
</evidence>
<feature type="non-terminal residue" evidence="5">
    <location>
        <position position="1"/>
    </location>
</feature>
<evidence type="ECO:0000259" key="3">
    <source>
        <dbReference type="PROSITE" id="PS01180"/>
    </source>
</evidence>
<dbReference type="EMBL" id="BTSY01000005">
    <property type="protein sequence ID" value="GMT26407.1"/>
    <property type="molecule type" value="Genomic_DNA"/>
</dbReference>
<dbReference type="SUPFAM" id="SSF56436">
    <property type="entry name" value="C-type lectin-like"/>
    <property type="match status" value="1"/>
</dbReference>
<dbReference type="InterPro" id="IPR000859">
    <property type="entry name" value="CUB_dom"/>
</dbReference>
<dbReference type="PROSITE" id="PS01180">
    <property type="entry name" value="CUB"/>
    <property type="match status" value="1"/>
</dbReference>
<comment type="caution">
    <text evidence="5">The sequence shown here is derived from an EMBL/GenBank/DDBJ whole genome shotgun (WGS) entry which is preliminary data.</text>
</comment>
<comment type="caution">
    <text evidence="2">Lacks conserved residue(s) required for the propagation of feature annotation.</text>
</comment>
<feature type="non-terminal residue" evidence="5">
    <location>
        <position position="177"/>
    </location>
</feature>
<evidence type="ECO:0000259" key="4">
    <source>
        <dbReference type="PROSITE" id="PS50041"/>
    </source>
</evidence>
<sequence>QENKFFWRSAVSLNIVDDLHIGAYQSSEDGSWKWIDDNSNVTNYDNFLGIFPIPGGGKCVGMLTESSTAQWTNEDCDTQKLPFVCRRYGYSTLPKDCPRDAQKEGKDILSPGFPKPDIPCEYGFAVDENSVVQLEILALEANPNQDFLEIYDGAIGKNVLANLTGTNPNPSTYLTKS</sequence>
<dbReference type="Proteomes" id="UP001432322">
    <property type="component" value="Unassembled WGS sequence"/>
</dbReference>
<feature type="domain" description="CUB" evidence="3">
    <location>
        <begin position="97"/>
        <end position="177"/>
    </location>
</feature>
<keyword evidence="6" id="KW-1185">Reference proteome</keyword>
<dbReference type="Pfam" id="PF00431">
    <property type="entry name" value="CUB"/>
    <property type="match status" value="1"/>
</dbReference>
<dbReference type="InterPro" id="IPR016186">
    <property type="entry name" value="C-type_lectin-like/link_sf"/>
</dbReference>
<dbReference type="PROSITE" id="PS50041">
    <property type="entry name" value="C_TYPE_LECTIN_2"/>
    <property type="match status" value="1"/>
</dbReference>
<dbReference type="Gene3D" id="3.10.100.10">
    <property type="entry name" value="Mannose-Binding Protein A, subunit A"/>
    <property type="match status" value="1"/>
</dbReference>
<protein>
    <recommendedName>
        <fullName evidence="7">C-type lectin</fullName>
    </recommendedName>
</protein>
<dbReference type="PANTHER" id="PTHR22991">
    <property type="entry name" value="PROTEIN CBG13490"/>
    <property type="match status" value="1"/>
</dbReference>
<dbReference type="CDD" id="cd00037">
    <property type="entry name" value="CLECT"/>
    <property type="match status" value="1"/>
</dbReference>
<dbReference type="Gene3D" id="2.60.120.290">
    <property type="entry name" value="Spermadhesin, CUB domain"/>
    <property type="match status" value="1"/>
</dbReference>
<organism evidence="5 6">
    <name type="scientific">Pristionchus fissidentatus</name>
    <dbReference type="NCBI Taxonomy" id="1538716"/>
    <lineage>
        <taxon>Eukaryota</taxon>
        <taxon>Metazoa</taxon>
        <taxon>Ecdysozoa</taxon>
        <taxon>Nematoda</taxon>
        <taxon>Chromadorea</taxon>
        <taxon>Rhabditida</taxon>
        <taxon>Rhabditina</taxon>
        <taxon>Diplogasteromorpha</taxon>
        <taxon>Diplogasteroidea</taxon>
        <taxon>Neodiplogasteridae</taxon>
        <taxon>Pristionchus</taxon>
    </lineage>
</organism>
<evidence type="ECO:0000313" key="6">
    <source>
        <dbReference type="Proteomes" id="UP001432322"/>
    </source>
</evidence>
<dbReference type="Pfam" id="PF00059">
    <property type="entry name" value="Lectin_C"/>
    <property type="match status" value="1"/>
</dbReference>
<dbReference type="InterPro" id="IPR016187">
    <property type="entry name" value="CTDL_fold"/>
</dbReference>
<dbReference type="InterPro" id="IPR035914">
    <property type="entry name" value="Sperma_CUB_dom_sf"/>
</dbReference>
<reference evidence="5" key="1">
    <citation type="submission" date="2023-10" db="EMBL/GenBank/DDBJ databases">
        <title>Genome assembly of Pristionchus species.</title>
        <authorList>
            <person name="Yoshida K."/>
            <person name="Sommer R.J."/>
        </authorList>
    </citation>
    <scope>NUCLEOTIDE SEQUENCE</scope>
    <source>
        <strain evidence="5">RS5133</strain>
    </source>
</reference>
<dbReference type="SUPFAM" id="SSF49854">
    <property type="entry name" value="Spermadhesin, CUB domain"/>
    <property type="match status" value="1"/>
</dbReference>
<gene>
    <name evidence="5" type="ORF">PFISCL1PPCAC_17704</name>
</gene>
<dbReference type="AlphaFoldDB" id="A0AAV5W3I7"/>
<dbReference type="InterPro" id="IPR001304">
    <property type="entry name" value="C-type_lectin-like"/>
</dbReference>
<accession>A0AAV5W3I7</accession>
<dbReference type="InterPro" id="IPR050976">
    <property type="entry name" value="Snaclec"/>
</dbReference>
<evidence type="ECO:0000256" key="2">
    <source>
        <dbReference type="PROSITE-ProRule" id="PRU00059"/>
    </source>
</evidence>
<keyword evidence="1" id="KW-1015">Disulfide bond</keyword>
<proteinExistence type="predicted"/>
<feature type="domain" description="C-type lectin" evidence="4">
    <location>
        <begin position="1"/>
        <end position="80"/>
    </location>
</feature>
<evidence type="ECO:0000313" key="5">
    <source>
        <dbReference type="EMBL" id="GMT26407.1"/>
    </source>
</evidence>
<name>A0AAV5W3I7_9BILA</name>
<dbReference type="PANTHER" id="PTHR22991:SF40">
    <property type="entry name" value="PROTEIN CBG13490"/>
    <property type="match status" value="1"/>
</dbReference>
<evidence type="ECO:0008006" key="7">
    <source>
        <dbReference type="Google" id="ProtNLM"/>
    </source>
</evidence>